<gene>
    <name evidence="2" type="ORF">BDN71DRAFT_1434412</name>
</gene>
<evidence type="ECO:0000313" key="2">
    <source>
        <dbReference type="EMBL" id="KAF9490769.1"/>
    </source>
</evidence>
<evidence type="ECO:0000256" key="1">
    <source>
        <dbReference type="SAM" id="MobiDB-lite"/>
    </source>
</evidence>
<proteinExistence type="predicted"/>
<dbReference type="AlphaFoldDB" id="A0A9P5ZQZ4"/>
<dbReference type="Proteomes" id="UP000807025">
    <property type="component" value="Unassembled WGS sequence"/>
</dbReference>
<organism evidence="2 3">
    <name type="scientific">Pleurotus eryngii</name>
    <name type="common">Boletus of the steppes</name>
    <dbReference type="NCBI Taxonomy" id="5323"/>
    <lineage>
        <taxon>Eukaryota</taxon>
        <taxon>Fungi</taxon>
        <taxon>Dikarya</taxon>
        <taxon>Basidiomycota</taxon>
        <taxon>Agaricomycotina</taxon>
        <taxon>Agaricomycetes</taxon>
        <taxon>Agaricomycetidae</taxon>
        <taxon>Agaricales</taxon>
        <taxon>Pleurotineae</taxon>
        <taxon>Pleurotaceae</taxon>
        <taxon>Pleurotus</taxon>
    </lineage>
</organism>
<feature type="compositionally biased region" description="Low complexity" evidence="1">
    <location>
        <begin position="37"/>
        <end position="50"/>
    </location>
</feature>
<accession>A0A9P5ZQZ4</accession>
<keyword evidence="3" id="KW-1185">Reference proteome</keyword>
<name>A0A9P5ZQZ4_PLEER</name>
<feature type="region of interest" description="Disordered" evidence="1">
    <location>
        <begin position="119"/>
        <end position="138"/>
    </location>
</feature>
<evidence type="ECO:0000313" key="3">
    <source>
        <dbReference type="Proteomes" id="UP000807025"/>
    </source>
</evidence>
<sequence length="208" mass="22617">MAYSHHDIQTCSKCNRCQHHRTQAKTARNEQTGGRTNPVQSSPVQSSPNVKSRKVGRWGSTERYPSDADTRIALRKMDAWIAGGYEGTSANERQNAWVALTHDEAGSGWVKWGANRQSSQGSFTTYRGSATPKGESEAKASTSAIIKCNPDSGGEWALGSGEDGSMGEADGGQQMTRGVDDELKVQNATHRIVDRPADKWKDFSGVKE</sequence>
<dbReference type="EMBL" id="MU154633">
    <property type="protein sequence ID" value="KAF9490769.1"/>
    <property type="molecule type" value="Genomic_DNA"/>
</dbReference>
<protein>
    <submittedName>
        <fullName evidence="2">Uncharacterized protein</fullName>
    </submittedName>
</protein>
<feature type="compositionally biased region" description="Polar residues" evidence="1">
    <location>
        <begin position="119"/>
        <end position="128"/>
    </location>
</feature>
<feature type="region of interest" description="Disordered" evidence="1">
    <location>
        <begin position="22"/>
        <end position="64"/>
    </location>
</feature>
<comment type="caution">
    <text evidence="2">The sequence shown here is derived from an EMBL/GenBank/DDBJ whole genome shotgun (WGS) entry which is preliminary data.</text>
</comment>
<reference evidence="2" key="1">
    <citation type="submission" date="2020-11" db="EMBL/GenBank/DDBJ databases">
        <authorList>
            <consortium name="DOE Joint Genome Institute"/>
            <person name="Ahrendt S."/>
            <person name="Riley R."/>
            <person name="Andreopoulos W."/>
            <person name="Labutti K."/>
            <person name="Pangilinan J."/>
            <person name="Ruiz-Duenas F.J."/>
            <person name="Barrasa J.M."/>
            <person name="Sanchez-Garcia M."/>
            <person name="Camarero S."/>
            <person name="Miyauchi S."/>
            <person name="Serrano A."/>
            <person name="Linde D."/>
            <person name="Babiker R."/>
            <person name="Drula E."/>
            <person name="Ayuso-Fernandez I."/>
            <person name="Pacheco R."/>
            <person name="Padilla G."/>
            <person name="Ferreira P."/>
            <person name="Barriuso J."/>
            <person name="Kellner H."/>
            <person name="Castanera R."/>
            <person name="Alfaro M."/>
            <person name="Ramirez L."/>
            <person name="Pisabarro A.G."/>
            <person name="Kuo A."/>
            <person name="Tritt A."/>
            <person name="Lipzen A."/>
            <person name="He G."/>
            <person name="Yan M."/>
            <person name="Ng V."/>
            <person name="Cullen D."/>
            <person name="Martin F."/>
            <person name="Rosso M.-N."/>
            <person name="Henrissat B."/>
            <person name="Hibbett D."/>
            <person name="Martinez A.T."/>
            <person name="Grigoriev I.V."/>
        </authorList>
    </citation>
    <scope>NUCLEOTIDE SEQUENCE</scope>
    <source>
        <strain evidence="2">ATCC 90797</strain>
    </source>
</reference>
<feature type="compositionally biased region" description="Polar residues" evidence="1">
    <location>
        <begin position="24"/>
        <end position="35"/>
    </location>
</feature>
<feature type="region of interest" description="Disordered" evidence="1">
    <location>
        <begin position="146"/>
        <end position="179"/>
    </location>
</feature>